<dbReference type="PANTHER" id="PTHR37984:SF5">
    <property type="entry name" value="PROTEIN NYNRIN-LIKE"/>
    <property type="match status" value="1"/>
</dbReference>
<dbReference type="CDD" id="cd01647">
    <property type="entry name" value="RT_LTR"/>
    <property type="match status" value="1"/>
</dbReference>
<sequence length="885" mass="99861">MAEWEAILVLPFYLCGIAEQWFEMIDSTTKASLANIKLSFLNRFKQHKQEDIGLTYLRQQENEPVDQYLHRALNYNKTNSVSEQFLVKLAYRGLKPQIQQIVVPQNPVSMSDLLSKSITAEMTVNMVQPQQSSVENSILKAVSSIEDKIMDKISSRLDSIAAISSNSNKQQSDYVPYHQRNNHANSYQNSQSFQVPTYNDRQPMMPVQRQRPVMSNGPPGSCIGCDSDKCTTYVTIGTTRTKALIDTGANISVINRNLLDRTSYAKVPLQPGAMKQVIAANGNHVQVLGKLSITLHVSVSKQDEDSTVLLEPLDAPPQFLQNVVVAKCLVKIHNGKAHLRLLNPTATDIKLRPHKVIAKVSHVNTEEIHSIDDKQSADTPSFSPTTKSKSDDMTFDLSSACLTSIEKQKLLAFLQKNRSIFANSLKELGCTHLYNHHIETVPGAKPFRSPPYRQTPKVRAEQDRQVKELLDNDIIEPSCSNWASPVVMCFKKSGEMMRMAIDYRKVNALSIPQTFPLPHMESVFDAIGEVKAQYFSCVDLKSGFHQVPLTEESKHKSAFITQTGIYQFKRMPFGLMNSPITFQAMMSHVLRGLNWKFVLVYVDDILIFSQTFEDHLNHLSQVFDRLRHANLKLHPSKCHFAVKEIMFLGHIISREGVKVDPAKTSAVSKFPTPQTQKQLRSFLGMANYYRRFIKDHSKIVFPLNSLLHKDQPVKLKWTPKCQTAFDTIKHALVNAPVLSYPDLDKPFILTCDASDTAIAFVLGQLNSDNKEYAIAYGNKSLTKEERNYTTSEKECLAILKGVETFRPYLANSAFTVITDHNALVWLKSAKHTGRLSRWALKLQDLNFDIIHRPGKSNVVADCLSRVPNPFRATQIDTGSIPIQEQ</sequence>
<evidence type="ECO:0000256" key="6">
    <source>
        <dbReference type="ARBA" id="ARBA00022759"/>
    </source>
</evidence>
<dbReference type="GO" id="GO:0006508">
    <property type="term" value="P:proteolysis"/>
    <property type="evidence" value="ECO:0007669"/>
    <property type="project" value="UniProtKB-KW"/>
</dbReference>
<dbReference type="PROSITE" id="PS50175">
    <property type="entry name" value="ASP_PROT_RETROV"/>
    <property type="match status" value="1"/>
</dbReference>
<keyword evidence="6" id="KW-0255">Endonuclease</keyword>
<evidence type="ECO:0000256" key="1">
    <source>
        <dbReference type="ARBA" id="ARBA00012493"/>
    </source>
</evidence>
<keyword evidence="13" id="KW-1185">Reference proteome</keyword>
<dbReference type="FunFam" id="3.10.20.370:FF:000001">
    <property type="entry name" value="Retrovirus-related Pol polyprotein from transposon 17.6-like protein"/>
    <property type="match status" value="1"/>
</dbReference>
<evidence type="ECO:0000256" key="4">
    <source>
        <dbReference type="ARBA" id="ARBA00022695"/>
    </source>
</evidence>
<organism evidence="12 13">
    <name type="scientific">Mytilus galloprovincialis</name>
    <name type="common">Mediterranean mussel</name>
    <dbReference type="NCBI Taxonomy" id="29158"/>
    <lineage>
        <taxon>Eukaryota</taxon>
        <taxon>Metazoa</taxon>
        <taxon>Spiralia</taxon>
        <taxon>Lophotrochozoa</taxon>
        <taxon>Mollusca</taxon>
        <taxon>Bivalvia</taxon>
        <taxon>Autobranchia</taxon>
        <taxon>Pteriomorphia</taxon>
        <taxon>Mytilida</taxon>
        <taxon>Mytiloidea</taxon>
        <taxon>Mytilidae</taxon>
        <taxon>Mytilinae</taxon>
        <taxon>Mytilus</taxon>
    </lineage>
</organism>
<accession>A0A8B6DXD5</accession>
<evidence type="ECO:0000256" key="8">
    <source>
        <dbReference type="ARBA" id="ARBA00022918"/>
    </source>
</evidence>
<dbReference type="Pfam" id="PF00078">
    <property type="entry name" value="RVT_1"/>
    <property type="match status" value="1"/>
</dbReference>
<dbReference type="Pfam" id="PF03732">
    <property type="entry name" value="Retrotrans_gag"/>
    <property type="match status" value="1"/>
</dbReference>
<feature type="region of interest" description="Disordered" evidence="9">
    <location>
        <begin position="368"/>
        <end position="391"/>
    </location>
</feature>
<keyword evidence="7" id="KW-0378">Hydrolase</keyword>
<dbReference type="Gene3D" id="3.10.20.370">
    <property type="match status" value="1"/>
</dbReference>
<dbReference type="Proteomes" id="UP000596742">
    <property type="component" value="Unassembled WGS sequence"/>
</dbReference>
<proteinExistence type="predicted"/>
<dbReference type="PROSITE" id="PS50878">
    <property type="entry name" value="RT_POL"/>
    <property type="match status" value="1"/>
</dbReference>
<dbReference type="SUPFAM" id="SSF56672">
    <property type="entry name" value="DNA/RNA polymerases"/>
    <property type="match status" value="1"/>
</dbReference>
<evidence type="ECO:0000256" key="2">
    <source>
        <dbReference type="ARBA" id="ARBA00022670"/>
    </source>
</evidence>
<reference evidence="12" key="1">
    <citation type="submission" date="2018-11" db="EMBL/GenBank/DDBJ databases">
        <authorList>
            <person name="Alioto T."/>
            <person name="Alioto T."/>
        </authorList>
    </citation>
    <scope>NUCLEOTIDE SEQUENCE</scope>
</reference>
<dbReference type="InterPro" id="IPR043502">
    <property type="entry name" value="DNA/RNA_pol_sf"/>
</dbReference>
<evidence type="ECO:0000256" key="5">
    <source>
        <dbReference type="ARBA" id="ARBA00022722"/>
    </source>
</evidence>
<dbReference type="InterPro" id="IPR021109">
    <property type="entry name" value="Peptidase_aspartic_dom_sf"/>
</dbReference>
<dbReference type="EC" id="2.7.7.49" evidence="1"/>
<dbReference type="InterPro" id="IPR041373">
    <property type="entry name" value="RT_RNaseH"/>
</dbReference>
<feature type="non-terminal residue" evidence="12">
    <location>
        <position position="885"/>
    </location>
</feature>
<feature type="compositionally biased region" description="Low complexity" evidence="9">
    <location>
        <begin position="378"/>
        <end position="387"/>
    </location>
</feature>
<dbReference type="InterPro" id="IPR050951">
    <property type="entry name" value="Retrovirus_Pol_polyprotein"/>
</dbReference>
<dbReference type="AlphaFoldDB" id="A0A8B6DXD5"/>
<dbReference type="Gene3D" id="2.40.70.10">
    <property type="entry name" value="Acid Proteases"/>
    <property type="match status" value="1"/>
</dbReference>
<evidence type="ECO:0000259" key="11">
    <source>
        <dbReference type="PROSITE" id="PS50878"/>
    </source>
</evidence>
<dbReference type="SUPFAM" id="SSF50630">
    <property type="entry name" value="Acid proteases"/>
    <property type="match status" value="1"/>
</dbReference>
<evidence type="ECO:0000256" key="3">
    <source>
        <dbReference type="ARBA" id="ARBA00022679"/>
    </source>
</evidence>
<dbReference type="PANTHER" id="PTHR37984">
    <property type="entry name" value="PROTEIN CBG26694"/>
    <property type="match status" value="1"/>
</dbReference>
<feature type="domain" description="Reverse transcriptase" evidence="11">
    <location>
        <begin position="471"/>
        <end position="652"/>
    </location>
</feature>
<keyword evidence="4" id="KW-0548">Nucleotidyltransferase</keyword>
<dbReference type="GO" id="GO:0004519">
    <property type="term" value="F:endonuclease activity"/>
    <property type="evidence" value="ECO:0007669"/>
    <property type="project" value="UniProtKB-KW"/>
</dbReference>
<dbReference type="CDD" id="cd00303">
    <property type="entry name" value="retropepsin_like"/>
    <property type="match status" value="1"/>
</dbReference>
<evidence type="ECO:0000313" key="12">
    <source>
        <dbReference type="EMBL" id="VDI26645.1"/>
    </source>
</evidence>
<protein>
    <recommendedName>
        <fullName evidence="1">RNA-directed DNA polymerase</fullName>
        <ecNumber evidence="1">2.7.7.49</ecNumber>
    </recommendedName>
</protein>
<evidence type="ECO:0000256" key="7">
    <source>
        <dbReference type="ARBA" id="ARBA00022801"/>
    </source>
</evidence>
<evidence type="ECO:0000256" key="9">
    <source>
        <dbReference type="SAM" id="MobiDB-lite"/>
    </source>
</evidence>
<dbReference type="InterPro" id="IPR001995">
    <property type="entry name" value="Peptidase_A2_cat"/>
</dbReference>
<dbReference type="EMBL" id="UYJE01004264">
    <property type="protein sequence ID" value="VDI26645.1"/>
    <property type="molecule type" value="Genomic_DNA"/>
</dbReference>
<gene>
    <name evidence="12" type="ORF">MGAL_10B003636</name>
</gene>
<dbReference type="GO" id="GO:0003964">
    <property type="term" value="F:RNA-directed DNA polymerase activity"/>
    <property type="evidence" value="ECO:0007669"/>
    <property type="project" value="UniProtKB-KW"/>
</dbReference>
<comment type="caution">
    <text evidence="12">The sequence shown here is derived from an EMBL/GenBank/DDBJ whole genome shotgun (WGS) entry which is preliminary data.</text>
</comment>
<dbReference type="FunFam" id="3.30.70.270:FF:000026">
    <property type="entry name" value="Transposon Ty3-G Gag-Pol polyprotein"/>
    <property type="match status" value="1"/>
</dbReference>
<feature type="domain" description="Peptidase A2" evidence="10">
    <location>
        <begin position="241"/>
        <end position="257"/>
    </location>
</feature>
<dbReference type="InterPro" id="IPR000477">
    <property type="entry name" value="RT_dom"/>
</dbReference>
<dbReference type="GO" id="GO:0004190">
    <property type="term" value="F:aspartic-type endopeptidase activity"/>
    <property type="evidence" value="ECO:0007669"/>
    <property type="project" value="InterPro"/>
</dbReference>
<keyword evidence="2" id="KW-0645">Protease</keyword>
<evidence type="ECO:0000313" key="13">
    <source>
        <dbReference type="Proteomes" id="UP000596742"/>
    </source>
</evidence>
<keyword evidence="8" id="KW-0695">RNA-directed DNA polymerase</keyword>
<dbReference type="OrthoDB" id="9908684at2759"/>
<keyword evidence="3" id="KW-0808">Transferase</keyword>
<evidence type="ECO:0000259" key="10">
    <source>
        <dbReference type="PROSITE" id="PS50175"/>
    </source>
</evidence>
<dbReference type="Gene3D" id="3.10.10.10">
    <property type="entry name" value="HIV Type 1 Reverse Transcriptase, subunit A, domain 1"/>
    <property type="match status" value="1"/>
</dbReference>
<name>A0A8B6DXD5_MYTGA</name>
<dbReference type="Gene3D" id="3.30.70.270">
    <property type="match status" value="2"/>
</dbReference>
<dbReference type="InterPro" id="IPR043128">
    <property type="entry name" value="Rev_trsase/Diguanyl_cyclase"/>
</dbReference>
<dbReference type="FunFam" id="3.10.10.10:FF:000007">
    <property type="entry name" value="Retrovirus-related Pol polyprotein from transposon 17.6-like Protein"/>
    <property type="match status" value="1"/>
</dbReference>
<dbReference type="Pfam" id="PF17917">
    <property type="entry name" value="RT_RNaseH"/>
    <property type="match status" value="1"/>
</dbReference>
<keyword evidence="5" id="KW-0540">Nuclease</keyword>
<dbReference type="InterPro" id="IPR005162">
    <property type="entry name" value="Retrotrans_gag_dom"/>
</dbReference>
<dbReference type="CDD" id="cd09274">
    <property type="entry name" value="RNase_HI_RT_Ty3"/>
    <property type="match status" value="1"/>
</dbReference>